<organism evidence="2">
    <name type="scientific">marine metagenome</name>
    <dbReference type="NCBI Taxonomy" id="408172"/>
    <lineage>
        <taxon>unclassified sequences</taxon>
        <taxon>metagenomes</taxon>
        <taxon>ecological metagenomes</taxon>
    </lineage>
</organism>
<evidence type="ECO:0000256" key="1">
    <source>
        <dbReference type="SAM" id="Phobius"/>
    </source>
</evidence>
<evidence type="ECO:0000313" key="2">
    <source>
        <dbReference type="EMBL" id="SVC38320.1"/>
    </source>
</evidence>
<name>A0A382LNX5_9ZZZZ</name>
<keyword evidence="1" id="KW-0472">Membrane</keyword>
<gene>
    <name evidence="2" type="ORF">METZ01_LOCUS291174</name>
</gene>
<feature type="non-terminal residue" evidence="2">
    <location>
        <position position="154"/>
    </location>
</feature>
<feature type="transmembrane region" description="Helical" evidence="1">
    <location>
        <begin position="20"/>
        <end position="40"/>
    </location>
</feature>
<dbReference type="AlphaFoldDB" id="A0A382LNX5"/>
<proteinExistence type="predicted"/>
<protein>
    <submittedName>
        <fullName evidence="2">Uncharacterized protein</fullName>
    </submittedName>
</protein>
<keyword evidence="1" id="KW-0812">Transmembrane</keyword>
<dbReference type="EMBL" id="UINC01088260">
    <property type="protein sequence ID" value="SVC38320.1"/>
    <property type="molecule type" value="Genomic_DNA"/>
</dbReference>
<keyword evidence="1" id="KW-1133">Transmembrane helix</keyword>
<accession>A0A382LNX5</accession>
<sequence>MFQQDKILFPVVRAPCMHLIYRFLPILVVVFFFTCDHAAAQYVNYFGRNKVQYTNFDWQVMQTEHVDLYYFPEEKDLAEIAAASAERSYRALESQFSLTIHRRIPLILYSTHHYFRETNTVPVLLPESVGAFTEFLKGRVVMPNIGSYHEFDKV</sequence>
<reference evidence="2" key="1">
    <citation type="submission" date="2018-05" db="EMBL/GenBank/DDBJ databases">
        <authorList>
            <person name="Lanie J.A."/>
            <person name="Ng W.-L."/>
            <person name="Kazmierczak K.M."/>
            <person name="Andrzejewski T.M."/>
            <person name="Davidsen T.M."/>
            <person name="Wayne K.J."/>
            <person name="Tettelin H."/>
            <person name="Glass J.I."/>
            <person name="Rusch D."/>
            <person name="Podicherti R."/>
            <person name="Tsui H.-C.T."/>
            <person name="Winkler M.E."/>
        </authorList>
    </citation>
    <scope>NUCLEOTIDE SEQUENCE</scope>
</reference>